<name>A0A7K8TSZ7_OCEOC</name>
<accession>A0A7K8TSZ7</accession>
<dbReference type="Proteomes" id="UP000569728">
    <property type="component" value="Unassembled WGS sequence"/>
</dbReference>
<sequence>MEGNAHLLQVIRKMRSQINKLERENRALRGELQVCGQRAVPPERDAARGGGNGDVRSLANDGEGPPGSPASLHGSIVAAPAPAPKEQTDTTMTVRRYSTASPVPAPSSARSHRAGKRLPSNGLPEVLGSARPPAPPAAAQLTSGEEKGLEKSPANCLSYSHSSKMKLFQEHVYKCRGKVKAVSFLLPMDMSSYAEKQGSRKSPPNQSTKQLTTISE</sequence>
<evidence type="ECO:0000313" key="2">
    <source>
        <dbReference type="EMBL" id="NXF45161.1"/>
    </source>
</evidence>
<feature type="region of interest" description="Disordered" evidence="1">
    <location>
        <begin position="194"/>
        <end position="216"/>
    </location>
</feature>
<proteinExistence type="predicted"/>
<feature type="region of interest" description="Disordered" evidence="1">
    <location>
        <begin position="36"/>
        <end position="155"/>
    </location>
</feature>
<gene>
    <name evidence="2" type="primary">Ccdc195</name>
    <name evidence="2" type="ORF">OCEOCE_R15160</name>
</gene>
<reference evidence="2 3" key="1">
    <citation type="submission" date="2019-09" db="EMBL/GenBank/DDBJ databases">
        <title>Bird 10,000 Genomes (B10K) Project - Family phase.</title>
        <authorList>
            <person name="Zhang G."/>
        </authorList>
    </citation>
    <scope>NUCLEOTIDE SEQUENCE [LARGE SCALE GENOMIC DNA]</scope>
    <source>
        <strain evidence="2">B10K-CU-031-11</strain>
        <tissue evidence="2">Muscle</tissue>
    </source>
</reference>
<feature type="compositionally biased region" description="Polar residues" evidence="1">
    <location>
        <begin position="200"/>
        <end position="216"/>
    </location>
</feature>
<dbReference type="OrthoDB" id="8851930at2759"/>
<evidence type="ECO:0000256" key="1">
    <source>
        <dbReference type="SAM" id="MobiDB-lite"/>
    </source>
</evidence>
<dbReference type="AlphaFoldDB" id="A0A7K8TSZ7"/>
<feature type="compositionally biased region" description="Low complexity" evidence="1">
    <location>
        <begin position="98"/>
        <end position="109"/>
    </location>
</feature>
<keyword evidence="3" id="KW-1185">Reference proteome</keyword>
<organism evidence="2 3">
    <name type="scientific">Oceanites oceanicus</name>
    <name type="common">Wilson's storm petrel</name>
    <name type="synonym">Procellaria oceanica</name>
    <dbReference type="NCBI Taxonomy" id="79653"/>
    <lineage>
        <taxon>Eukaryota</taxon>
        <taxon>Metazoa</taxon>
        <taxon>Chordata</taxon>
        <taxon>Craniata</taxon>
        <taxon>Vertebrata</taxon>
        <taxon>Euteleostomi</taxon>
        <taxon>Archelosauria</taxon>
        <taxon>Archosauria</taxon>
        <taxon>Dinosauria</taxon>
        <taxon>Saurischia</taxon>
        <taxon>Theropoda</taxon>
        <taxon>Coelurosauria</taxon>
        <taxon>Aves</taxon>
        <taxon>Neognathae</taxon>
        <taxon>Neoaves</taxon>
        <taxon>Aequornithes</taxon>
        <taxon>Procellariiformes</taxon>
        <taxon>Hydrobatidae</taxon>
        <taxon>Oceanites</taxon>
    </lineage>
</organism>
<evidence type="ECO:0000313" key="3">
    <source>
        <dbReference type="Proteomes" id="UP000569728"/>
    </source>
</evidence>
<protein>
    <submittedName>
        <fullName evidence="2">CC195 protein</fullName>
    </submittedName>
</protein>
<feature type="non-terminal residue" evidence="2">
    <location>
        <position position="1"/>
    </location>
</feature>
<dbReference type="EMBL" id="VWZA01000227">
    <property type="protein sequence ID" value="NXF45161.1"/>
    <property type="molecule type" value="Genomic_DNA"/>
</dbReference>
<feature type="non-terminal residue" evidence="2">
    <location>
        <position position="216"/>
    </location>
</feature>
<comment type="caution">
    <text evidence="2">The sequence shown here is derived from an EMBL/GenBank/DDBJ whole genome shotgun (WGS) entry which is preliminary data.</text>
</comment>